<organism evidence="1 2">
    <name type="scientific">Botrytis porri</name>
    <dbReference type="NCBI Taxonomy" id="87229"/>
    <lineage>
        <taxon>Eukaryota</taxon>
        <taxon>Fungi</taxon>
        <taxon>Dikarya</taxon>
        <taxon>Ascomycota</taxon>
        <taxon>Pezizomycotina</taxon>
        <taxon>Leotiomycetes</taxon>
        <taxon>Helotiales</taxon>
        <taxon>Sclerotiniaceae</taxon>
        <taxon>Botrytis</taxon>
    </lineage>
</organism>
<dbReference type="AlphaFoldDB" id="A0A4Z1JT21"/>
<sequence length="105" mass="11970">MGALAEVYHLAEKYFMPRLQNDLIDSLVYETVTNSRFFVPCTITSIFDKSPPASKIRLFVVNSTLENWALVKHMACEPEDLCVEFLFKIFSAFAEDPRAGLKANF</sequence>
<comment type="caution">
    <text evidence="1">The sequence shown here is derived from an EMBL/GenBank/DDBJ whole genome shotgun (WGS) entry which is preliminary data.</text>
</comment>
<reference evidence="1 2" key="1">
    <citation type="submission" date="2017-12" db="EMBL/GenBank/DDBJ databases">
        <title>Comparative genomics of Botrytis spp.</title>
        <authorList>
            <person name="Valero-Jimenez C.A."/>
            <person name="Tapia P."/>
            <person name="Veloso J."/>
            <person name="Silva-Moreno E."/>
            <person name="Staats M."/>
            <person name="Valdes J.H."/>
            <person name="Van Kan J.A.L."/>
        </authorList>
    </citation>
    <scope>NUCLEOTIDE SEQUENCE [LARGE SCALE GENOMIC DNA]</scope>
    <source>
        <strain evidence="1 2">MUCL3349</strain>
    </source>
</reference>
<name>A0A4Z1JT21_9HELO</name>
<evidence type="ECO:0000313" key="2">
    <source>
        <dbReference type="Proteomes" id="UP000297280"/>
    </source>
</evidence>
<keyword evidence="2" id="KW-1185">Reference proteome</keyword>
<protein>
    <submittedName>
        <fullName evidence="1">Uncharacterized protein</fullName>
    </submittedName>
</protein>
<dbReference type="Proteomes" id="UP000297280">
    <property type="component" value="Unassembled WGS sequence"/>
</dbReference>
<gene>
    <name evidence="1" type="ORF">BPOR_2499g00010</name>
</gene>
<dbReference type="EMBL" id="PQXO01002488">
    <property type="protein sequence ID" value="TGO76414.1"/>
    <property type="molecule type" value="Genomic_DNA"/>
</dbReference>
<evidence type="ECO:0000313" key="1">
    <source>
        <dbReference type="EMBL" id="TGO76414.1"/>
    </source>
</evidence>
<dbReference type="STRING" id="87229.A0A4Z1JT21"/>
<proteinExistence type="predicted"/>
<accession>A0A4Z1JT21</accession>